<dbReference type="SUPFAM" id="SSF52833">
    <property type="entry name" value="Thioredoxin-like"/>
    <property type="match status" value="1"/>
</dbReference>
<dbReference type="PANTHER" id="PTHR35891:SF2">
    <property type="entry name" value="THIOL:DISULFIDE INTERCHANGE PROTEIN DSBA"/>
    <property type="match status" value="1"/>
</dbReference>
<comment type="similarity">
    <text evidence="2">Belongs to the thioredoxin family. DsbA subfamily.</text>
</comment>
<reference evidence="10" key="1">
    <citation type="submission" date="2021-11" db="EMBL/GenBank/DDBJ databases">
        <authorList>
            <person name="Rodrigo-Torres L."/>
            <person name="Arahal R. D."/>
            <person name="Lucena T."/>
        </authorList>
    </citation>
    <scope>NUCLEOTIDE SEQUENCE</scope>
    <source>
        <strain evidence="10">CECT 7929</strain>
    </source>
</reference>
<comment type="caution">
    <text evidence="10">The sequence shown here is derived from an EMBL/GenBank/DDBJ whole genome shotgun (WGS) entry which is preliminary data.</text>
</comment>
<dbReference type="PROSITE" id="PS51352">
    <property type="entry name" value="THIOREDOXIN_2"/>
    <property type="match status" value="1"/>
</dbReference>
<evidence type="ECO:0000256" key="7">
    <source>
        <dbReference type="PIRNR" id="PIRNR001488"/>
    </source>
</evidence>
<dbReference type="Gene3D" id="3.40.30.10">
    <property type="entry name" value="Glutaredoxin"/>
    <property type="match status" value="1"/>
</dbReference>
<dbReference type="InterPro" id="IPR050824">
    <property type="entry name" value="Thiol_disulfide_DsbA"/>
</dbReference>
<organism evidence="10 11">
    <name type="scientific">Vibrio stylophorae</name>
    <dbReference type="NCBI Taxonomy" id="659351"/>
    <lineage>
        <taxon>Bacteria</taxon>
        <taxon>Pseudomonadati</taxon>
        <taxon>Pseudomonadota</taxon>
        <taxon>Gammaproteobacteria</taxon>
        <taxon>Vibrionales</taxon>
        <taxon>Vibrionaceae</taxon>
        <taxon>Vibrio</taxon>
    </lineage>
</organism>
<evidence type="ECO:0000256" key="2">
    <source>
        <dbReference type="ARBA" id="ARBA00005791"/>
    </source>
</evidence>
<gene>
    <name evidence="10" type="primary">dsbA</name>
    <name evidence="10" type="ORF">VST7929_00026</name>
</gene>
<keyword evidence="4 7" id="KW-0574">Periplasm</keyword>
<dbReference type="Proteomes" id="UP000838672">
    <property type="component" value="Unassembled WGS sequence"/>
</dbReference>
<name>A0ABM8ZPN5_9VIBR</name>
<keyword evidence="6" id="KW-0676">Redox-active center</keyword>
<evidence type="ECO:0000256" key="8">
    <source>
        <dbReference type="SAM" id="SignalP"/>
    </source>
</evidence>
<evidence type="ECO:0000256" key="5">
    <source>
        <dbReference type="ARBA" id="ARBA00023157"/>
    </source>
</evidence>
<evidence type="ECO:0000256" key="1">
    <source>
        <dbReference type="ARBA" id="ARBA00004418"/>
    </source>
</evidence>
<proteinExistence type="inferred from homology"/>
<dbReference type="EMBL" id="CAKLDI010000001">
    <property type="protein sequence ID" value="CAH0532215.1"/>
    <property type="molecule type" value="Genomic_DNA"/>
</dbReference>
<evidence type="ECO:0000256" key="6">
    <source>
        <dbReference type="ARBA" id="ARBA00023284"/>
    </source>
</evidence>
<keyword evidence="5 7" id="KW-1015">Disulfide bond</keyword>
<dbReference type="Pfam" id="PF01323">
    <property type="entry name" value="DSBA"/>
    <property type="match status" value="1"/>
</dbReference>
<evidence type="ECO:0000313" key="11">
    <source>
        <dbReference type="Proteomes" id="UP000838672"/>
    </source>
</evidence>
<protein>
    <recommendedName>
        <fullName evidence="7">Thiol:disulfide interchange protein</fullName>
    </recommendedName>
</protein>
<dbReference type="InterPro" id="IPR001853">
    <property type="entry name" value="DSBA-like_thioredoxin_dom"/>
</dbReference>
<keyword evidence="11" id="KW-1185">Reference proteome</keyword>
<sequence>MKKLILALTALLFSISANAMVLQEGVQYKTLSTPMTSSPTVTEYFSYMCPACFGQEPTVKAMVAQLPADVRFEKRHLSFMGGESGKLLSKAAFTAQALNRPDLNDVFFHDYHVEKSLKLPLTEAKIRDVFIKNGVSEADFNAYFNSFVINSQVVRADNDARKAELSGVPSTVVNGRYLVLLDTVKTPQDYIDIVNALLKK</sequence>
<dbReference type="CDD" id="cd03019">
    <property type="entry name" value="DsbA_DsbA"/>
    <property type="match status" value="1"/>
</dbReference>
<dbReference type="InterPro" id="IPR013766">
    <property type="entry name" value="Thioredoxin_domain"/>
</dbReference>
<accession>A0ABM8ZPN5</accession>
<dbReference type="InterPro" id="IPR036249">
    <property type="entry name" value="Thioredoxin-like_sf"/>
</dbReference>
<dbReference type="InterPro" id="IPR023205">
    <property type="entry name" value="DsbA/DsbL"/>
</dbReference>
<keyword evidence="3 8" id="KW-0732">Signal</keyword>
<dbReference type="PANTHER" id="PTHR35891">
    <property type="entry name" value="THIOL:DISULFIDE INTERCHANGE PROTEIN DSBA"/>
    <property type="match status" value="1"/>
</dbReference>
<evidence type="ECO:0000259" key="9">
    <source>
        <dbReference type="PROSITE" id="PS51352"/>
    </source>
</evidence>
<evidence type="ECO:0000256" key="4">
    <source>
        <dbReference type="ARBA" id="ARBA00022764"/>
    </source>
</evidence>
<feature type="signal peptide" evidence="8">
    <location>
        <begin position="1"/>
        <end position="19"/>
    </location>
</feature>
<comment type="subcellular location">
    <subcellularLocation>
        <location evidence="1 7">Periplasm</location>
    </subcellularLocation>
</comment>
<evidence type="ECO:0000313" key="10">
    <source>
        <dbReference type="EMBL" id="CAH0532215.1"/>
    </source>
</evidence>
<evidence type="ECO:0000256" key="3">
    <source>
        <dbReference type="ARBA" id="ARBA00022729"/>
    </source>
</evidence>
<feature type="domain" description="Thioredoxin" evidence="9">
    <location>
        <begin position="6"/>
        <end position="163"/>
    </location>
</feature>
<feature type="chain" id="PRO_5045198569" description="Thiol:disulfide interchange protein" evidence="8">
    <location>
        <begin position="20"/>
        <end position="200"/>
    </location>
</feature>
<dbReference type="RefSeq" id="WP_237463989.1">
    <property type="nucleotide sequence ID" value="NZ_CAKLDI010000001.1"/>
</dbReference>
<dbReference type="PIRSF" id="PIRSF001488">
    <property type="entry name" value="Tdi_protein"/>
    <property type="match status" value="1"/>
</dbReference>